<feature type="region of interest" description="Disordered" evidence="1">
    <location>
        <begin position="96"/>
        <end position="138"/>
    </location>
</feature>
<evidence type="ECO:0000256" key="1">
    <source>
        <dbReference type="SAM" id="MobiDB-lite"/>
    </source>
</evidence>
<dbReference type="EMBL" id="LT984806">
    <property type="protein sequence ID" value="SPD48233.1"/>
    <property type="molecule type" value="Genomic_DNA"/>
</dbReference>
<evidence type="ECO:0000313" key="2">
    <source>
        <dbReference type="EMBL" id="SPD48233.1"/>
    </source>
</evidence>
<gene>
    <name evidence="2" type="ORF">CBM2607_20223</name>
</gene>
<name>A0A375HCW7_9BURK</name>
<accession>A0A375HCW7</accession>
<organism evidence="2 3">
    <name type="scientific">Cupriavidus neocaledonicus</name>
    <dbReference type="NCBI Taxonomy" id="1040979"/>
    <lineage>
        <taxon>Bacteria</taxon>
        <taxon>Pseudomonadati</taxon>
        <taxon>Pseudomonadota</taxon>
        <taxon>Betaproteobacteria</taxon>
        <taxon>Burkholderiales</taxon>
        <taxon>Burkholderiaceae</taxon>
        <taxon>Cupriavidus</taxon>
    </lineage>
</organism>
<dbReference type="AlphaFoldDB" id="A0A375HCW7"/>
<dbReference type="Proteomes" id="UP000255168">
    <property type="component" value="Chromosome I"/>
</dbReference>
<evidence type="ECO:0000313" key="3">
    <source>
        <dbReference type="Proteomes" id="UP000255168"/>
    </source>
</evidence>
<proteinExistence type="predicted"/>
<reference evidence="2 3" key="1">
    <citation type="submission" date="2018-01" db="EMBL/GenBank/DDBJ databases">
        <authorList>
            <person name="Clerissi C."/>
        </authorList>
    </citation>
    <scope>NUCLEOTIDE SEQUENCE [LARGE SCALE GENOMIC DNA]</scope>
    <source>
        <strain evidence="2">Cupriavidus taiwanensis STM 6160</strain>
    </source>
</reference>
<protein>
    <submittedName>
        <fullName evidence="2">Uncharacterized protein</fullName>
    </submittedName>
</protein>
<sequence>MQKRRQSSAMLASAWRARRTNSSLCCFTVVWLQGNVILPLTKREKCYPCPGTPVTYVPGLYSLREGGGGEGRNLQERYRLECRWQHQRGIRSLSFLRTPALSPNPSPARGRGEQTSASIVLPPLPSRNPRETPDASGAHFASPLAAPCHSLRNNAMTACRASLLCKACVGHAPRMAP</sequence>